<dbReference type="EMBL" id="JAMWBK010000010">
    <property type="protein sequence ID" value="KAJ8901836.1"/>
    <property type="molecule type" value="Genomic_DNA"/>
</dbReference>
<sequence length="292" mass="32987">MTKTDKNRSEKSEEDSEILGNGHVSDGNEAVGHGEENGAGGLSENGEDARSVADSKIQKLKLVQRTLLRSATYIGYDLACLLGFKHSSRVSKVVIETLVDHAVPPAARSLPVKCVEYLIPVALSSGITWILRNRHKLFNPKHAFARSLRTSYGQASTSLVGSFVYAVLYRVLRQAVIYRLFFRFGSHEYNLISVIAIIIAFFREEGWKDLFRITRWPRHISLNQGTVAVIRCLVYIAAFSIPMTEPQYKRGKRLLSNFRKLIYFASIAIFSQVWSRRTLWISPLKTLPRVLA</sequence>
<reference evidence="3 4" key="1">
    <citation type="journal article" date="2023" name="Nat. Commun.">
        <title>Origin of minicircular mitochondrial genomes in red algae.</title>
        <authorList>
            <person name="Lee Y."/>
            <person name="Cho C.H."/>
            <person name="Lee Y.M."/>
            <person name="Park S.I."/>
            <person name="Yang J.H."/>
            <person name="West J.A."/>
            <person name="Bhattacharya D."/>
            <person name="Yoon H.S."/>
        </authorList>
    </citation>
    <scope>NUCLEOTIDE SEQUENCE [LARGE SCALE GENOMIC DNA]</scope>
    <source>
        <strain evidence="3 4">CCMP1338</strain>
        <tissue evidence="3">Whole cell</tissue>
    </source>
</reference>
<gene>
    <name evidence="3" type="ORF">NDN08_004041</name>
</gene>
<evidence type="ECO:0000256" key="2">
    <source>
        <dbReference type="SAM" id="Phobius"/>
    </source>
</evidence>
<protein>
    <recommendedName>
        <fullName evidence="5">Transmembrane protein 135 N-terminal domain-containing protein</fullName>
    </recommendedName>
</protein>
<organism evidence="3 4">
    <name type="scientific">Rhodosorus marinus</name>
    <dbReference type="NCBI Taxonomy" id="101924"/>
    <lineage>
        <taxon>Eukaryota</taxon>
        <taxon>Rhodophyta</taxon>
        <taxon>Stylonematophyceae</taxon>
        <taxon>Stylonematales</taxon>
        <taxon>Stylonemataceae</taxon>
        <taxon>Rhodosorus</taxon>
    </lineage>
</organism>
<feature type="transmembrane region" description="Helical" evidence="2">
    <location>
        <begin position="222"/>
        <end position="241"/>
    </location>
</feature>
<feature type="transmembrane region" description="Helical" evidence="2">
    <location>
        <begin position="180"/>
        <end position="202"/>
    </location>
</feature>
<dbReference type="AlphaFoldDB" id="A0AAV8UH67"/>
<accession>A0AAV8UH67</accession>
<evidence type="ECO:0000313" key="3">
    <source>
        <dbReference type="EMBL" id="KAJ8901836.1"/>
    </source>
</evidence>
<keyword evidence="4" id="KW-1185">Reference proteome</keyword>
<comment type="caution">
    <text evidence="3">The sequence shown here is derived from an EMBL/GenBank/DDBJ whole genome shotgun (WGS) entry which is preliminary data.</text>
</comment>
<proteinExistence type="predicted"/>
<keyword evidence="2" id="KW-1133">Transmembrane helix</keyword>
<evidence type="ECO:0000313" key="4">
    <source>
        <dbReference type="Proteomes" id="UP001157974"/>
    </source>
</evidence>
<feature type="compositionally biased region" description="Basic and acidic residues" evidence="1">
    <location>
        <begin position="1"/>
        <end position="11"/>
    </location>
</feature>
<evidence type="ECO:0008006" key="5">
    <source>
        <dbReference type="Google" id="ProtNLM"/>
    </source>
</evidence>
<keyword evidence="2" id="KW-0812">Transmembrane</keyword>
<dbReference type="Proteomes" id="UP001157974">
    <property type="component" value="Unassembled WGS sequence"/>
</dbReference>
<feature type="region of interest" description="Disordered" evidence="1">
    <location>
        <begin position="1"/>
        <end position="47"/>
    </location>
</feature>
<evidence type="ECO:0000256" key="1">
    <source>
        <dbReference type="SAM" id="MobiDB-lite"/>
    </source>
</evidence>
<feature type="transmembrane region" description="Helical" evidence="2">
    <location>
        <begin position="261"/>
        <end position="281"/>
    </location>
</feature>
<keyword evidence="2" id="KW-0472">Membrane</keyword>
<name>A0AAV8UH67_9RHOD</name>